<dbReference type="Gene3D" id="3.60.110.10">
    <property type="entry name" value="Carbon-nitrogen hydrolase"/>
    <property type="match status" value="1"/>
</dbReference>
<comment type="pathway">
    <text evidence="1 7 8">Cofactor biosynthesis; NAD(+) biosynthesis; NAD(+) from deamido-NAD(+) (L-Gln route): step 1/1.</text>
</comment>
<dbReference type="NCBIfam" id="TIGR00552">
    <property type="entry name" value="nadE"/>
    <property type="match status" value="1"/>
</dbReference>
<evidence type="ECO:0000313" key="12">
    <source>
        <dbReference type="Proteomes" id="UP000595618"/>
    </source>
</evidence>
<feature type="binding site" evidence="7">
    <location>
        <begin position="520"/>
        <end position="523"/>
    </location>
    <ligand>
        <name>deamido-NAD(+)</name>
        <dbReference type="ChEBI" id="CHEBI:58437"/>
        <note>ligand shared between two neighboring subunits</note>
    </ligand>
</feature>
<dbReference type="InterPro" id="IPR014729">
    <property type="entry name" value="Rossmann-like_a/b/a_fold"/>
</dbReference>
<feature type="binding site" evidence="7">
    <location>
        <begin position="400"/>
        <end position="407"/>
    </location>
    <ligand>
        <name>ATP</name>
        <dbReference type="ChEBI" id="CHEBI:30616"/>
    </ligand>
</feature>
<dbReference type="EMBL" id="CP066690">
    <property type="protein sequence ID" value="QQG45193.1"/>
    <property type="molecule type" value="Genomic_DNA"/>
</dbReference>
<dbReference type="SUPFAM" id="SSF56317">
    <property type="entry name" value="Carbon-nitrogen hydrolase"/>
    <property type="match status" value="1"/>
</dbReference>
<feature type="binding site" evidence="7">
    <location>
        <position position="240"/>
    </location>
    <ligand>
        <name>L-glutamine</name>
        <dbReference type="ChEBI" id="CHEBI:58359"/>
    </ligand>
</feature>
<dbReference type="GO" id="GO:0004359">
    <property type="term" value="F:glutaminase activity"/>
    <property type="evidence" value="ECO:0007669"/>
    <property type="project" value="InterPro"/>
</dbReference>
<dbReference type="InterPro" id="IPR003010">
    <property type="entry name" value="C-N_Hydrolase"/>
</dbReference>
<dbReference type="PROSITE" id="PS50263">
    <property type="entry name" value="CN_HYDROLASE"/>
    <property type="match status" value="1"/>
</dbReference>
<evidence type="ECO:0000256" key="4">
    <source>
        <dbReference type="ARBA" id="ARBA00022741"/>
    </source>
</evidence>
<dbReference type="Pfam" id="PF02540">
    <property type="entry name" value="NAD_synthase"/>
    <property type="match status" value="1"/>
</dbReference>
<reference evidence="11 12" key="1">
    <citation type="submission" date="2020-07" db="EMBL/GenBank/DDBJ databases">
        <title>Huge and variable diversity of episymbiotic CPR bacteria and DPANN archaea in groundwater ecosystems.</title>
        <authorList>
            <person name="He C.Y."/>
            <person name="Keren R."/>
            <person name="Whittaker M."/>
            <person name="Farag I.F."/>
            <person name="Doudna J."/>
            <person name="Cate J.H.D."/>
            <person name="Banfield J.F."/>
        </authorList>
    </citation>
    <scope>NUCLEOTIDE SEQUENCE [LARGE SCALE GENOMIC DNA]</scope>
    <source>
        <strain evidence="11">NC_groundwater_541_Ag_S-0.1um_46_50</strain>
    </source>
</reference>
<evidence type="ECO:0000256" key="1">
    <source>
        <dbReference type="ARBA" id="ARBA00005188"/>
    </source>
</evidence>
<dbReference type="InterPro" id="IPR022310">
    <property type="entry name" value="NAD/GMP_synthase"/>
</dbReference>
<dbReference type="HAMAP" id="MF_02090">
    <property type="entry name" value="NadE_glutamine_dep"/>
    <property type="match status" value="1"/>
</dbReference>
<dbReference type="AlphaFoldDB" id="A0A7T5RJD8"/>
<keyword evidence="3 7" id="KW-0436">Ligase</keyword>
<evidence type="ECO:0000256" key="5">
    <source>
        <dbReference type="ARBA" id="ARBA00022840"/>
    </source>
</evidence>
<evidence type="ECO:0000256" key="2">
    <source>
        <dbReference type="ARBA" id="ARBA00007145"/>
    </source>
</evidence>
<dbReference type="GO" id="GO:0005737">
    <property type="term" value="C:cytoplasm"/>
    <property type="evidence" value="ECO:0007669"/>
    <property type="project" value="InterPro"/>
</dbReference>
<dbReference type="Gene3D" id="3.40.50.620">
    <property type="entry name" value="HUPs"/>
    <property type="match status" value="1"/>
</dbReference>
<feature type="active site" description="Nucleophile; for glutaminase activity" evidence="7">
    <location>
        <position position="213"/>
    </location>
</feature>
<organism evidence="11 12">
    <name type="scientific">Candidatus Sungiibacteriota bacterium</name>
    <dbReference type="NCBI Taxonomy" id="2750080"/>
    <lineage>
        <taxon>Bacteria</taxon>
        <taxon>Candidatus Sungiibacteriota</taxon>
    </lineage>
</organism>
<dbReference type="InterPro" id="IPR041856">
    <property type="entry name" value="NAD+_synth_C"/>
</dbReference>
<dbReference type="Proteomes" id="UP000595618">
    <property type="component" value="Chromosome"/>
</dbReference>
<dbReference type="SUPFAM" id="SSF52402">
    <property type="entry name" value="Adenine nucleotide alpha hydrolases-like"/>
    <property type="match status" value="1"/>
</dbReference>
<dbReference type="UniPathway" id="UPA00253">
    <property type="reaction ID" value="UER00334"/>
</dbReference>
<comment type="function">
    <text evidence="7">Catalyzes the ATP-dependent amidation of deamido-NAD to form NAD. Uses L-glutamine as a nitrogen source.</text>
</comment>
<dbReference type="GO" id="GO:0005524">
    <property type="term" value="F:ATP binding"/>
    <property type="evidence" value="ECO:0007669"/>
    <property type="project" value="UniProtKB-UniRule"/>
</dbReference>
<keyword evidence="5 7" id="KW-0067">ATP-binding</keyword>
<dbReference type="PANTHER" id="PTHR23090:SF9">
    <property type="entry name" value="GLUTAMINE-DEPENDENT NAD(+) SYNTHETASE"/>
    <property type="match status" value="1"/>
</dbReference>
<dbReference type="CDD" id="cd00553">
    <property type="entry name" value="NAD_synthase"/>
    <property type="match status" value="1"/>
</dbReference>
<feature type="binding site" evidence="7">
    <location>
        <position position="515"/>
    </location>
    <ligand>
        <name>deamido-NAD(+)</name>
        <dbReference type="ChEBI" id="CHEBI:58437"/>
        <note>ligand shared between two neighboring subunits</note>
    </ligand>
</feature>
<evidence type="ECO:0000256" key="7">
    <source>
        <dbReference type="HAMAP-Rule" id="MF_02090"/>
    </source>
</evidence>
<evidence type="ECO:0000256" key="6">
    <source>
        <dbReference type="ARBA" id="ARBA00023027"/>
    </source>
</evidence>
<dbReference type="Gene3D" id="1.10.10.1140">
    <property type="entry name" value="Glutamine-dependent NAD+ synthetase, C-terminal domain"/>
    <property type="match status" value="1"/>
</dbReference>
<feature type="active site" description="For glutaminase activity" evidence="7">
    <location>
        <position position="157"/>
    </location>
</feature>
<feature type="binding site" evidence="7">
    <location>
        <position position="163"/>
    </location>
    <ligand>
        <name>L-glutamine</name>
        <dbReference type="ChEBI" id="CHEBI:58359"/>
    </ligand>
</feature>
<dbReference type="NCBIfam" id="NF002730">
    <property type="entry name" value="PRK02628.1"/>
    <property type="match status" value="1"/>
</dbReference>
<feature type="binding site" evidence="7">
    <location>
        <position position="510"/>
    </location>
    <ligand>
        <name>ATP</name>
        <dbReference type="ChEBI" id="CHEBI:30616"/>
    </ligand>
</feature>
<dbReference type="CDD" id="cd07570">
    <property type="entry name" value="GAT_Gln-NAD-synth"/>
    <property type="match status" value="1"/>
</dbReference>
<evidence type="ECO:0000259" key="10">
    <source>
        <dbReference type="PROSITE" id="PS50263"/>
    </source>
</evidence>
<evidence type="ECO:0000256" key="3">
    <source>
        <dbReference type="ARBA" id="ARBA00022598"/>
    </source>
</evidence>
<evidence type="ECO:0000256" key="8">
    <source>
        <dbReference type="PIRNR" id="PIRNR006630"/>
    </source>
</evidence>
<feature type="active site" description="Proton acceptor; for glutaminase activity" evidence="7">
    <location>
        <position position="88"/>
    </location>
</feature>
<proteinExistence type="inferred from homology"/>
<keyword evidence="4 7" id="KW-0547">Nucleotide-binding</keyword>
<dbReference type="PANTHER" id="PTHR23090">
    <property type="entry name" value="NH 3 /GLUTAMINE-DEPENDENT NAD + SYNTHETASE"/>
    <property type="match status" value="1"/>
</dbReference>
<dbReference type="GO" id="GO:0008795">
    <property type="term" value="F:NAD+ synthase activity"/>
    <property type="evidence" value="ECO:0007669"/>
    <property type="project" value="UniProtKB-UniRule"/>
</dbReference>
<protein>
    <recommendedName>
        <fullName evidence="7 8">Glutamine-dependent NAD(+) synthetase</fullName>
        <ecNumber evidence="7 8">6.3.5.1</ecNumber>
    </recommendedName>
    <alternativeName>
        <fullName evidence="7 8">NAD(+) synthase [glutamine-hydrolyzing]</fullName>
    </alternativeName>
</protein>
<dbReference type="GO" id="GO:0009435">
    <property type="term" value="P:NAD+ biosynthetic process"/>
    <property type="evidence" value="ECO:0007669"/>
    <property type="project" value="UniProtKB-UniRule"/>
</dbReference>
<feature type="binding site" evidence="7">
    <location>
        <position position="246"/>
    </location>
    <ligand>
        <name>L-glutamine</name>
        <dbReference type="ChEBI" id="CHEBI:58359"/>
    </ligand>
</feature>
<name>A0A7T5RJD8_9BACT</name>
<keyword evidence="6 7" id="KW-0520">NAD</keyword>
<dbReference type="GO" id="GO:0003952">
    <property type="term" value="F:NAD+ synthase (glutamine-hydrolyzing) activity"/>
    <property type="evidence" value="ECO:0007669"/>
    <property type="project" value="UniProtKB-UniRule"/>
</dbReference>
<feature type="binding site" evidence="7">
    <location>
        <position position="486"/>
    </location>
    <ligand>
        <name>deamido-NAD(+)</name>
        <dbReference type="ChEBI" id="CHEBI:58437"/>
        <note>ligand shared between two neighboring subunits</note>
    </ligand>
</feature>
<dbReference type="InterPro" id="IPR003694">
    <property type="entry name" value="NAD_synthase"/>
</dbReference>
<dbReference type="InterPro" id="IPR014445">
    <property type="entry name" value="Gln-dep_NAD_synthase"/>
</dbReference>
<sequence>MAVKNKSPHLPSGVVDPAGRISTASIHPRSKLRGILGRWGDKQYLGFLRLAAASPPLRIGDVDYNVKKILEFAKRADKESVDILVFPELSITAYTASDLFFNRTLLAQALNGLARIRLASRALGSVLVVGVPIAQEGKLFNTAAVVFKGKVYGLVPKTYVPGYKEFYEERWFASARDLVVKEIMLGGQMIPFGTDILFRMPKISGAVLGVEICEDLWMPMPPSSFQVLRGATIIANLSASNDLVGKADYRRALVTQQSARGVCAYVYSSCGVHESTTDVVFGGHALIAENGALLAESKRFIREGEMTLADIDVEHMLVDRERMTSFGESIHESPQKEFRIIDIPLPIPFHPIPRRFIDPNPFVPSNPEERDLRAKEIFSIQVAGLAKRLEAAKINKMILGLSGGLDSTLALLVAVKTAETLNLPHKNIFTYTMPGFGTSHRTKNNAVKLARALGVNIETIDIIKGVLQQFKDIKHSPNEENTVFENAQARYRTYTLMDKANQIHGLVIGTGDLSEIALGWNTYTGDHIAHYNVNCSVPKTLVRYLVQWAAETQVDKKTRRILEDILATPISPELRKNHKPGEISHRTEKLIGPYELHDFFLYHFIRWVSSPKKILFLAEHSWGKKYKTPELKKWLKVFLQRFFGSQWKRSVATDGPKVGSVSLSPRGDWRMPSDAEVKMWSEELK</sequence>
<comment type="similarity">
    <text evidence="2 7 8">In the C-terminal section; belongs to the NAD synthetase family.</text>
</comment>
<accession>A0A7T5RJD8</accession>
<evidence type="ECO:0000256" key="9">
    <source>
        <dbReference type="RuleBase" id="RU003811"/>
    </source>
</evidence>
<dbReference type="PIRSF" id="PIRSF006630">
    <property type="entry name" value="NADS_GAT"/>
    <property type="match status" value="1"/>
</dbReference>
<dbReference type="InterPro" id="IPR036526">
    <property type="entry name" value="C-N_Hydrolase_sf"/>
</dbReference>
<comment type="similarity">
    <text evidence="9">Belongs to the NAD synthetase family.</text>
</comment>
<feature type="binding site" evidence="7">
    <location>
        <position position="648"/>
    </location>
    <ligand>
        <name>deamido-NAD(+)</name>
        <dbReference type="ChEBI" id="CHEBI:58437"/>
        <note>ligand shared between two neighboring subunits</note>
    </ligand>
</feature>
<feature type="domain" description="CN hydrolase" evidence="10">
    <location>
        <begin position="48"/>
        <end position="313"/>
    </location>
</feature>
<evidence type="ECO:0000313" key="11">
    <source>
        <dbReference type="EMBL" id="QQG45193.1"/>
    </source>
</evidence>
<gene>
    <name evidence="7" type="primary">nadE</name>
    <name evidence="11" type="ORF">HYW89_04315</name>
</gene>
<dbReference type="EC" id="6.3.5.1" evidence="7 8"/>
<comment type="catalytic activity">
    <reaction evidence="7 8">
        <text>deamido-NAD(+) + L-glutamine + ATP + H2O = L-glutamate + AMP + diphosphate + NAD(+) + H(+)</text>
        <dbReference type="Rhea" id="RHEA:24384"/>
        <dbReference type="ChEBI" id="CHEBI:15377"/>
        <dbReference type="ChEBI" id="CHEBI:15378"/>
        <dbReference type="ChEBI" id="CHEBI:29985"/>
        <dbReference type="ChEBI" id="CHEBI:30616"/>
        <dbReference type="ChEBI" id="CHEBI:33019"/>
        <dbReference type="ChEBI" id="CHEBI:57540"/>
        <dbReference type="ChEBI" id="CHEBI:58359"/>
        <dbReference type="ChEBI" id="CHEBI:58437"/>
        <dbReference type="ChEBI" id="CHEBI:456215"/>
        <dbReference type="EC" id="6.3.5.1"/>
    </reaction>
</comment>
<dbReference type="Pfam" id="PF00795">
    <property type="entry name" value="CN_hydrolase"/>
    <property type="match status" value="1"/>
</dbReference>